<evidence type="ECO:0008006" key="4">
    <source>
        <dbReference type="Google" id="ProtNLM"/>
    </source>
</evidence>
<evidence type="ECO:0000313" key="2">
    <source>
        <dbReference type="EMBL" id="MFM9614062.1"/>
    </source>
</evidence>
<keyword evidence="3" id="KW-1185">Reference proteome</keyword>
<evidence type="ECO:0000313" key="3">
    <source>
        <dbReference type="Proteomes" id="UP001631957"/>
    </source>
</evidence>
<reference evidence="2 3" key="1">
    <citation type="submission" date="2024-12" db="EMBL/GenBank/DDBJ databases">
        <title>Forecasting of Potato common scab and diversities of Pathogenic streptomyces spp. in china.</title>
        <authorList>
            <person name="Handique U."/>
            <person name="Wu J."/>
        </authorList>
    </citation>
    <scope>NUCLEOTIDE SEQUENCE [LARGE SCALE GENOMIC DNA]</scope>
    <source>
        <strain evidence="2 3">ZRIMU1530</strain>
    </source>
</reference>
<feature type="compositionally biased region" description="Polar residues" evidence="1">
    <location>
        <begin position="1"/>
        <end position="17"/>
    </location>
</feature>
<name>A0ABW9I117_9ACTN</name>
<protein>
    <recommendedName>
        <fullName evidence="4">HNH endonuclease</fullName>
    </recommendedName>
</protein>
<feature type="region of interest" description="Disordered" evidence="1">
    <location>
        <begin position="1"/>
        <end position="21"/>
    </location>
</feature>
<gene>
    <name evidence="2" type="ORF">ACKI18_35940</name>
</gene>
<evidence type="ECO:0000256" key="1">
    <source>
        <dbReference type="SAM" id="MobiDB-lite"/>
    </source>
</evidence>
<dbReference type="RefSeq" id="WP_409122835.1">
    <property type="nucleotide sequence ID" value="NZ_JBJVNI010000023.1"/>
</dbReference>
<proteinExistence type="predicted"/>
<dbReference type="EMBL" id="JBJVNI010000023">
    <property type="protein sequence ID" value="MFM9614062.1"/>
    <property type="molecule type" value="Genomic_DNA"/>
</dbReference>
<sequence>MSDRTSGNEGQRGNEQGSPIAYTTYAPSGYICADCKEPIATEEKAVRLATDHTGDGQAVPDYRHYACYRPKKRAKRSR</sequence>
<organism evidence="2 3">
    <name type="scientific">Streptomyces niveiscabiei</name>
    <dbReference type="NCBI Taxonomy" id="164115"/>
    <lineage>
        <taxon>Bacteria</taxon>
        <taxon>Bacillati</taxon>
        <taxon>Actinomycetota</taxon>
        <taxon>Actinomycetes</taxon>
        <taxon>Kitasatosporales</taxon>
        <taxon>Streptomycetaceae</taxon>
        <taxon>Streptomyces</taxon>
    </lineage>
</organism>
<comment type="caution">
    <text evidence="2">The sequence shown here is derived from an EMBL/GenBank/DDBJ whole genome shotgun (WGS) entry which is preliminary data.</text>
</comment>
<accession>A0ABW9I117</accession>
<dbReference type="Proteomes" id="UP001631957">
    <property type="component" value="Unassembled WGS sequence"/>
</dbReference>